<dbReference type="STRING" id="296587.C1EHP7"/>
<evidence type="ECO:0000256" key="2">
    <source>
        <dbReference type="ARBA" id="ARBA00022737"/>
    </source>
</evidence>
<gene>
    <name evidence="4" type="ORF">MICPUN_109525</name>
</gene>
<proteinExistence type="predicted"/>
<name>C1EHP7_MICCC</name>
<dbReference type="InterPro" id="IPR015915">
    <property type="entry name" value="Kelch-typ_b-propeller"/>
</dbReference>
<dbReference type="Proteomes" id="UP000002009">
    <property type="component" value="Chromosome 15"/>
</dbReference>
<feature type="region of interest" description="Disordered" evidence="3">
    <location>
        <begin position="75"/>
        <end position="99"/>
    </location>
</feature>
<dbReference type="AlphaFoldDB" id="C1EHP7"/>
<protein>
    <submittedName>
        <fullName evidence="4">Uncharacterized protein</fullName>
    </submittedName>
</protein>
<feature type="compositionally biased region" description="Polar residues" evidence="3">
    <location>
        <begin position="208"/>
        <end position="221"/>
    </location>
</feature>
<organism evidence="4 5">
    <name type="scientific">Micromonas commoda (strain RCC299 / NOUM17 / CCMP2709)</name>
    <name type="common">Picoplanktonic green alga</name>
    <dbReference type="NCBI Taxonomy" id="296587"/>
    <lineage>
        <taxon>Eukaryota</taxon>
        <taxon>Viridiplantae</taxon>
        <taxon>Chlorophyta</taxon>
        <taxon>Mamiellophyceae</taxon>
        <taxon>Mamiellales</taxon>
        <taxon>Mamiellaceae</taxon>
        <taxon>Micromonas</taxon>
    </lineage>
</organism>
<dbReference type="PANTHER" id="PTHR46093">
    <property type="entry name" value="ACYL-COA-BINDING DOMAIN-CONTAINING PROTEIN 5"/>
    <property type="match status" value="1"/>
</dbReference>
<dbReference type="OrthoDB" id="10251809at2759"/>
<evidence type="ECO:0000256" key="3">
    <source>
        <dbReference type="SAM" id="MobiDB-lite"/>
    </source>
</evidence>
<keyword evidence="1" id="KW-0880">Kelch repeat</keyword>
<dbReference type="RefSeq" id="XP_002506463.1">
    <property type="nucleotide sequence ID" value="XM_002506417.1"/>
</dbReference>
<accession>C1EHP7</accession>
<evidence type="ECO:0000313" key="4">
    <source>
        <dbReference type="EMBL" id="ACO67721.1"/>
    </source>
</evidence>
<keyword evidence="2" id="KW-0677">Repeat</keyword>
<dbReference type="EMBL" id="CP001333">
    <property type="protein sequence ID" value="ACO67721.1"/>
    <property type="molecule type" value="Genomic_DNA"/>
</dbReference>
<feature type="region of interest" description="Disordered" evidence="3">
    <location>
        <begin position="421"/>
        <end position="457"/>
    </location>
</feature>
<dbReference type="OMA" id="TQGAHIN"/>
<dbReference type="GeneID" id="8249218"/>
<dbReference type="InParanoid" id="C1EHP7"/>
<dbReference type="eggNOG" id="KOG0379">
    <property type="taxonomic scope" value="Eukaryota"/>
</dbReference>
<evidence type="ECO:0000313" key="5">
    <source>
        <dbReference type="Proteomes" id="UP000002009"/>
    </source>
</evidence>
<sequence length="457" mass="48076">MRHDGVGGRCEWEEVRTAGVAPLARRCAAVCVVGVDALLVHGGEDPAHPHRPLGDAHVLDLETMAWRQVACLDGSASNEGETKGETNRGNGANGSKRPMPVARSEHVACAWSDDCVIVFGGVDASGRCLGDLWLLNVATGAWTDLTRLVPGHKPGPRAGHAGAVVADRYWCIVGGGNGRSGGDLGCAVLDLDAMEWCGSGADERESETSSSGLRASSTTEPQPGLTLPSPSTAGEGMSMCAVETAGGDGVLIAFGGYDGRCRGHAQAFRFPKLTASAPDVRNVEPNIDGKNGVGKASTPDSHQAHSPGVAAAVARGLGTLFSPMKIEGDGVSSAEASARLRVDALTADNLRLRRENAQLREDARRVVNVQRTMETALEQQKRRCEALENRLGEERERANASLAKVAELEAAADALRARIKKLETGGEDSEEAETTPAPNRRGNWFMNLLADTPENTP</sequence>
<feature type="region of interest" description="Disordered" evidence="3">
    <location>
        <begin position="200"/>
        <end position="234"/>
    </location>
</feature>
<dbReference type="Gene3D" id="2.120.10.80">
    <property type="entry name" value="Kelch-type beta propeller"/>
    <property type="match status" value="1"/>
</dbReference>
<dbReference type="PANTHER" id="PTHR46093:SF3">
    <property type="entry name" value="ACYL-COA-BINDING DOMAIN-CONTAINING PROTEIN 4"/>
    <property type="match status" value="1"/>
</dbReference>
<dbReference type="Pfam" id="PF24681">
    <property type="entry name" value="Kelch_KLHDC2_KLHL20_DRC7"/>
    <property type="match status" value="1"/>
</dbReference>
<evidence type="ECO:0000256" key="1">
    <source>
        <dbReference type="ARBA" id="ARBA00022441"/>
    </source>
</evidence>
<dbReference type="SUPFAM" id="SSF117281">
    <property type="entry name" value="Kelch motif"/>
    <property type="match status" value="1"/>
</dbReference>
<dbReference type="KEGG" id="mis:MICPUN_109525"/>
<reference evidence="4 5" key="1">
    <citation type="journal article" date="2009" name="Science">
        <title>Green evolution and dynamic adaptations revealed by genomes of the marine picoeukaryotes Micromonas.</title>
        <authorList>
            <person name="Worden A.Z."/>
            <person name="Lee J.H."/>
            <person name="Mock T."/>
            <person name="Rouze P."/>
            <person name="Simmons M.P."/>
            <person name="Aerts A.L."/>
            <person name="Allen A.E."/>
            <person name="Cuvelier M.L."/>
            <person name="Derelle E."/>
            <person name="Everett M.V."/>
            <person name="Foulon E."/>
            <person name="Grimwood J."/>
            <person name="Gundlach H."/>
            <person name="Henrissat B."/>
            <person name="Napoli C."/>
            <person name="McDonald S.M."/>
            <person name="Parker M.S."/>
            <person name="Rombauts S."/>
            <person name="Salamov A."/>
            <person name="Von Dassow P."/>
            <person name="Badger J.H."/>
            <person name="Coutinho P.M."/>
            <person name="Demir E."/>
            <person name="Dubchak I."/>
            <person name="Gentemann C."/>
            <person name="Eikrem W."/>
            <person name="Gready J.E."/>
            <person name="John U."/>
            <person name="Lanier W."/>
            <person name="Lindquist E.A."/>
            <person name="Lucas S."/>
            <person name="Mayer K.F."/>
            <person name="Moreau H."/>
            <person name="Not F."/>
            <person name="Otillar R."/>
            <person name="Panaud O."/>
            <person name="Pangilinan J."/>
            <person name="Paulsen I."/>
            <person name="Piegu B."/>
            <person name="Poliakov A."/>
            <person name="Robbens S."/>
            <person name="Schmutz J."/>
            <person name="Toulza E."/>
            <person name="Wyss T."/>
            <person name="Zelensky A."/>
            <person name="Zhou K."/>
            <person name="Armbrust E.V."/>
            <person name="Bhattacharya D."/>
            <person name="Goodenough U.W."/>
            <person name="Van de Peer Y."/>
            <person name="Grigoriev I.V."/>
        </authorList>
    </citation>
    <scope>NUCLEOTIDE SEQUENCE [LARGE SCALE GENOMIC DNA]</scope>
    <source>
        <strain evidence="5">RCC299 / NOUM17</strain>
    </source>
</reference>
<keyword evidence="5" id="KW-1185">Reference proteome</keyword>